<comment type="similarity">
    <text evidence="1">Belongs to the ATP-dependent AMP-binding enzyme family.</text>
</comment>
<evidence type="ECO:0000256" key="5">
    <source>
        <dbReference type="SAM" id="MobiDB-lite"/>
    </source>
</evidence>
<feature type="compositionally biased region" description="Polar residues" evidence="5">
    <location>
        <begin position="334"/>
        <end position="357"/>
    </location>
</feature>
<accession>A0A553I9I3</accession>
<dbReference type="GO" id="GO:0044539">
    <property type="term" value="P:long-chain fatty acid import into cell"/>
    <property type="evidence" value="ECO:0007669"/>
    <property type="project" value="TreeGrafter"/>
</dbReference>
<keyword evidence="4" id="KW-0067">ATP-binding</keyword>
<organism evidence="8 9">
    <name type="scientific">Xylaria flabelliformis</name>
    <dbReference type="NCBI Taxonomy" id="2512241"/>
    <lineage>
        <taxon>Eukaryota</taxon>
        <taxon>Fungi</taxon>
        <taxon>Dikarya</taxon>
        <taxon>Ascomycota</taxon>
        <taxon>Pezizomycotina</taxon>
        <taxon>Sordariomycetes</taxon>
        <taxon>Xylariomycetidae</taxon>
        <taxon>Xylariales</taxon>
        <taxon>Xylariaceae</taxon>
        <taxon>Xylaria</taxon>
    </lineage>
</organism>
<reference evidence="9" key="1">
    <citation type="submission" date="2019-06" db="EMBL/GenBank/DDBJ databases">
        <title>Draft genome sequence of the griseofulvin-producing fungus Xylaria cubensis strain G536.</title>
        <authorList>
            <person name="Mead M.E."/>
            <person name="Raja H.A."/>
            <person name="Steenwyk J.L."/>
            <person name="Knowles S.L."/>
            <person name="Oberlies N.H."/>
            <person name="Rokas A."/>
        </authorList>
    </citation>
    <scope>NUCLEOTIDE SEQUENCE [LARGE SCALE GENOMIC DNA]</scope>
    <source>
        <strain evidence="9">G536</strain>
    </source>
</reference>
<dbReference type="PANTHER" id="PTHR43107">
    <property type="entry name" value="LONG-CHAIN FATTY ACID TRANSPORT PROTEIN"/>
    <property type="match status" value="1"/>
</dbReference>
<dbReference type="SUPFAM" id="SSF56801">
    <property type="entry name" value="Acetyl-CoA synthetase-like"/>
    <property type="match status" value="1"/>
</dbReference>
<dbReference type="Gene3D" id="3.30.300.30">
    <property type="match status" value="1"/>
</dbReference>
<dbReference type="AlphaFoldDB" id="A0A553I9I3"/>
<keyword evidence="2" id="KW-0436">Ligase</keyword>
<dbReference type="SUPFAM" id="SSF52096">
    <property type="entry name" value="ClpP/crotonase"/>
    <property type="match status" value="1"/>
</dbReference>
<dbReference type="InterPro" id="IPR042099">
    <property type="entry name" value="ANL_N_sf"/>
</dbReference>
<dbReference type="GO" id="GO:0004467">
    <property type="term" value="F:long-chain fatty acid-CoA ligase activity"/>
    <property type="evidence" value="ECO:0007669"/>
    <property type="project" value="TreeGrafter"/>
</dbReference>
<proteinExistence type="inferred from homology"/>
<dbReference type="OrthoDB" id="10253869at2759"/>
<dbReference type="GO" id="GO:0005324">
    <property type="term" value="F:long-chain fatty acid transmembrane transporter activity"/>
    <property type="evidence" value="ECO:0007669"/>
    <property type="project" value="TreeGrafter"/>
</dbReference>
<dbReference type="Pfam" id="PF00378">
    <property type="entry name" value="ECH_1"/>
    <property type="match status" value="1"/>
</dbReference>
<dbReference type="GO" id="GO:0005886">
    <property type="term" value="C:plasma membrane"/>
    <property type="evidence" value="ECO:0007669"/>
    <property type="project" value="TreeGrafter"/>
</dbReference>
<evidence type="ECO:0000256" key="4">
    <source>
        <dbReference type="ARBA" id="ARBA00022840"/>
    </source>
</evidence>
<evidence type="ECO:0000256" key="3">
    <source>
        <dbReference type="ARBA" id="ARBA00022741"/>
    </source>
</evidence>
<dbReference type="InterPro" id="IPR029045">
    <property type="entry name" value="ClpP/crotonase-like_dom_sf"/>
</dbReference>
<dbReference type="InterPro" id="IPR001753">
    <property type="entry name" value="Enoyl-CoA_hydra/iso"/>
</dbReference>
<dbReference type="InterPro" id="IPR000873">
    <property type="entry name" value="AMP-dep_synth/lig_dom"/>
</dbReference>
<evidence type="ECO:0000259" key="7">
    <source>
        <dbReference type="Pfam" id="PF13193"/>
    </source>
</evidence>
<evidence type="ECO:0000313" key="8">
    <source>
        <dbReference type="EMBL" id="TRX96848.1"/>
    </source>
</evidence>
<dbReference type="Pfam" id="PF13193">
    <property type="entry name" value="AMP-binding_C"/>
    <property type="match status" value="1"/>
</dbReference>
<dbReference type="InterPro" id="IPR020845">
    <property type="entry name" value="AMP-binding_CS"/>
</dbReference>
<dbReference type="InterPro" id="IPR025110">
    <property type="entry name" value="AMP-bd_C"/>
</dbReference>
<dbReference type="InterPro" id="IPR045851">
    <property type="entry name" value="AMP-bd_C_sf"/>
</dbReference>
<dbReference type="PROSITE" id="PS00166">
    <property type="entry name" value="ENOYL_COA_HYDRATASE"/>
    <property type="match status" value="1"/>
</dbReference>
<dbReference type="PANTHER" id="PTHR43107:SF15">
    <property type="entry name" value="FATTY ACID TRANSPORT PROTEIN 3, ISOFORM A"/>
    <property type="match status" value="1"/>
</dbReference>
<evidence type="ECO:0000256" key="1">
    <source>
        <dbReference type="ARBA" id="ARBA00006432"/>
    </source>
</evidence>
<dbReference type="PROSITE" id="PS00455">
    <property type="entry name" value="AMP_BINDING"/>
    <property type="match status" value="1"/>
</dbReference>
<comment type="caution">
    <text evidence="8">The sequence shown here is derived from an EMBL/GenBank/DDBJ whole genome shotgun (WGS) entry which is preliminary data.</text>
</comment>
<evidence type="ECO:0000313" key="9">
    <source>
        <dbReference type="Proteomes" id="UP000319160"/>
    </source>
</evidence>
<dbReference type="Gene3D" id="3.90.226.10">
    <property type="entry name" value="2-enoyl-CoA Hydratase, Chain A, domain 1"/>
    <property type="match status" value="1"/>
</dbReference>
<dbReference type="GO" id="GO:0005524">
    <property type="term" value="F:ATP binding"/>
    <property type="evidence" value="ECO:0007669"/>
    <property type="project" value="UniProtKB-KW"/>
</dbReference>
<name>A0A553I9I3_9PEZI</name>
<keyword evidence="9" id="KW-1185">Reference proteome</keyword>
<dbReference type="Pfam" id="PF00501">
    <property type="entry name" value="AMP-binding"/>
    <property type="match status" value="1"/>
</dbReference>
<dbReference type="EMBL" id="VFLP01000008">
    <property type="protein sequence ID" value="TRX96848.1"/>
    <property type="molecule type" value="Genomic_DNA"/>
</dbReference>
<feature type="domain" description="AMP-binding enzyme C-terminal" evidence="7">
    <location>
        <begin position="771"/>
        <end position="849"/>
    </location>
</feature>
<dbReference type="CDD" id="cd06558">
    <property type="entry name" value="crotonase-like"/>
    <property type="match status" value="1"/>
</dbReference>
<feature type="region of interest" description="Disordered" evidence="5">
    <location>
        <begin position="334"/>
        <end position="359"/>
    </location>
</feature>
<evidence type="ECO:0008006" key="10">
    <source>
        <dbReference type="Google" id="ProtNLM"/>
    </source>
</evidence>
<gene>
    <name evidence="8" type="ORF">FHL15_002154</name>
</gene>
<dbReference type="STRING" id="2512241.A0A553I9I3"/>
<dbReference type="InterPro" id="IPR018376">
    <property type="entry name" value="Enoyl-CoA_hyd/isom_CS"/>
</dbReference>
<dbReference type="Proteomes" id="UP000319160">
    <property type="component" value="Unassembled WGS sequence"/>
</dbReference>
<dbReference type="Gene3D" id="3.40.50.12780">
    <property type="entry name" value="N-terminal domain of ligase-like"/>
    <property type="match status" value="1"/>
</dbReference>
<keyword evidence="3" id="KW-0547">Nucleotide-binding</keyword>
<sequence length="868" mass="94977">MLIKEWTNLFQTNHISPEQNDNFNLVSALKARNAEMHDESRFATSITNLTNLAYNVNLYDAVPHRTFDNIYVSLLAKMSDSSVLVEVLKDGVVKIVLNRPKALNAISADLLDGLIAALRKHQDARVLVLEGAGDRSFCAGEDLKQTLAPKTGSPQELRNAFHHLQDITRLTSSSRAVVVAAVQGFAIGGGAEIALAADFVIGGLGAKFRFPEVTLGHAATGGITLRLTSMVGLLRAKELLMTGRWVESDEALRLGMLSEVSESPKQRALELAFELAQLPAIALSSSKTSLERQVFANMESCLQDEVNVASYCFAQSDAEEAFSKFRARKAPANNETSITNASDRSNESLLPTTSDSTPKPRLRDINSALAHAVKSFPDQTFIRFAGQDVTFGQAEANISKLAGRLKQHGIDKGDRVLVMMRNSAEMVYIWMATNRLGAVWVPINVELKSVTLKHAVEAAQPKLAIVDQEFLEVFEGLGIVSPQNTFVKGNDAGPNDLASFFVFQDAAEPVEVTPATTAAFLYTSGTTGKSKPCVLSHEYFILQAQALIDECGLREDDVLYCPFPLFHADATALTIIPAILLGAVAALSVRFSASRFWDEIRATNATVYDFMGATLALTYKQPPSPRDRDHKVRIAWGVPIPQFAKDYEQRFGHKLITLYGSVEASLPVFQQGDLPVGSCGRVRKGYHLRIANEMDEELPPNTPGHLLLRSDIPNAFFQGYFNDLANTVAAFSGLWFHTGDIAKVDEAGNVYFVGRVKDVIRRRGENVNASEVEEEFLQHPDVVIAAAYGIPSQLGSGTEEDVKVAVQMRPGSTADEKSLWEWAVQHMARFQVPSVIEFVPSIGRTPTGKMEKHGLPVEGGQRFDIRVG</sequence>
<protein>
    <recommendedName>
        <fullName evidence="10">AMP-dependent synthetase/ligase domain-containing protein</fullName>
    </recommendedName>
</protein>
<evidence type="ECO:0000259" key="6">
    <source>
        <dbReference type="Pfam" id="PF00501"/>
    </source>
</evidence>
<feature type="domain" description="AMP-dependent synthetase/ligase" evidence="6">
    <location>
        <begin position="370"/>
        <end position="721"/>
    </location>
</feature>
<evidence type="ECO:0000256" key="2">
    <source>
        <dbReference type="ARBA" id="ARBA00022598"/>
    </source>
</evidence>